<evidence type="ECO:0000256" key="2">
    <source>
        <dbReference type="ARBA" id="ARBA00022525"/>
    </source>
</evidence>
<dbReference type="Gene3D" id="2.40.128.30">
    <property type="entry name" value="Avidin-like"/>
    <property type="match status" value="1"/>
</dbReference>
<keyword evidence="2" id="KW-0964">Secreted</keyword>
<dbReference type="GO" id="GO:0005576">
    <property type="term" value="C:extracellular region"/>
    <property type="evidence" value="ECO:0007669"/>
    <property type="project" value="UniProtKB-SubCell"/>
</dbReference>
<feature type="compositionally biased region" description="Acidic residues" evidence="4">
    <location>
        <begin position="139"/>
        <end position="148"/>
    </location>
</feature>
<reference evidence="6" key="1">
    <citation type="submission" date="2022-11" db="UniProtKB">
        <authorList>
            <consortium name="WormBaseParasite"/>
        </authorList>
    </citation>
    <scope>IDENTIFICATION</scope>
</reference>
<dbReference type="GO" id="GO:0009374">
    <property type="term" value="F:biotin binding"/>
    <property type="evidence" value="ECO:0007669"/>
    <property type="project" value="InterPro"/>
</dbReference>
<protein>
    <submittedName>
        <fullName evidence="6">Uncharacterized protein</fullName>
    </submittedName>
</protein>
<organism evidence="5 6">
    <name type="scientific">Parascaris univalens</name>
    <name type="common">Nematode worm</name>
    <dbReference type="NCBI Taxonomy" id="6257"/>
    <lineage>
        <taxon>Eukaryota</taxon>
        <taxon>Metazoa</taxon>
        <taxon>Ecdysozoa</taxon>
        <taxon>Nematoda</taxon>
        <taxon>Chromadorea</taxon>
        <taxon>Rhabditida</taxon>
        <taxon>Spirurina</taxon>
        <taxon>Ascaridomorpha</taxon>
        <taxon>Ascaridoidea</taxon>
        <taxon>Ascarididae</taxon>
        <taxon>Parascaris</taxon>
    </lineage>
</organism>
<feature type="region of interest" description="Disordered" evidence="4">
    <location>
        <begin position="121"/>
        <end position="148"/>
    </location>
</feature>
<evidence type="ECO:0000313" key="6">
    <source>
        <dbReference type="WBParaSite" id="PgB24X_g007_t01"/>
    </source>
</evidence>
<name>A0A914ZVD4_PARUN</name>
<dbReference type="Proteomes" id="UP000887569">
    <property type="component" value="Unplaced"/>
</dbReference>
<dbReference type="InterPro" id="IPR036896">
    <property type="entry name" value="Avidin-like_sf"/>
</dbReference>
<dbReference type="WBParaSite" id="PgB24X_g007_t01">
    <property type="protein sequence ID" value="PgB24X_g007_t01"/>
    <property type="gene ID" value="PgB24X_g007"/>
</dbReference>
<evidence type="ECO:0000256" key="4">
    <source>
        <dbReference type="SAM" id="MobiDB-lite"/>
    </source>
</evidence>
<dbReference type="Pfam" id="PF01382">
    <property type="entry name" value="Avidin"/>
    <property type="match status" value="1"/>
</dbReference>
<keyword evidence="3" id="KW-0732">Signal</keyword>
<feature type="compositionally biased region" description="Basic and acidic residues" evidence="4">
    <location>
        <begin position="121"/>
        <end position="138"/>
    </location>
</feature>
<comment type="subcellular location">
    <subcellularLocation>
        <location evidence="1">Secreted</location>
    </subcellularLocation>
</comment>
<keyword evidence="5" id="KW-1185">Reference proteome</keyword>
<evidence type="ECO:0000256" key="3">
    <source>
        <dbReference type="ARBA" id="ARBA00022729"/>
    </source>
</evidence>
<evidence type="ECO:0000256" key="1">
    <source>
        <dbReference type="ARBA" id="ARBA00004613"/>
    </source>
</evidence>
<dbReference type="SUPFAM" id="SSF50876">
    <property type="entry name" value="Avidin/streptavidin"/>
    <property type="match status" value="1"/>
</dbReference>
<proteinExistence type="predicted"/>
<dbReference type="InterPro" id="IPR005468">
    <property type="entry name" value="Avidin/str"/>
</dbReference>
<evidence type="ECO:0000313" key="5">
    <source>
        <dbReference type="Proteomes" id="UP000887569"/>
    </source>
</evidence>
<sequence length="148" mass="17078">MSMQCGLRTEMHLRPSINDERTSDLDSMAKSALLEQSREIVDICRYQLKLELFIDKFKHFAVNGIFSKDGLIAYTINFDTSVGAFVGQCFTQDDKDVLKVTWLIKTRTNSSNEYCMTTRVGEDPFKREQMANKQKKGDEEEAKDDEEE</sequence>
<dbReference type="AlphaFoldDB" id="A0A914ZVD4"/>
<accession>A0A914ZVD4</accession>